<proteinExistence type="predicted"/>
<organism evidence="2 3">
    <name type="scientific">Lysobacter korlensis</name>
    <dbReference type="NCBI Taxonomy" id="553636"/>
    <lineage>
        <taxon>Bacteria</taxon>
        <taxon>Pseudomonadati</taxon>
        <taxon>Pseudomonadota</taxon>
        <taxon>Gammaproteobacteria</taxon>
        <taxon>Lysobacterales</taxon>
        <taxon>Lysobacteraceae</taxon>
        <taxon>Lysobacter</taxon>
    </lineage>
</organism>
<sequence>MDLALLLVGIAAVAVLAIVVGAAVRRSRARAARERLAQEQQAAAQLSELERAAGVALVRADERIRLADDEVGFAVAEFGETAVADFRAALQRARQRLSEAFHLNQLLSDHVPDTEAQRREWNERIVSLCQSAEAAIAEQASAFAARRDTVRRTPSQIQRVRADVERTRQAIPAARRALTALAERYADASLSPVAANADQAEQLLRFAERSTEVAESRLAASRDSEADAAVRAAEEAARRADALLDAVDSFEVEALQAESTLAAMVAESHAELSAARALPESERRGRIDGAIASLERALAALPAPGARLDPIGSLSALRQANTALDEAVAERTQRAHEQDRLRAQLLTAMDDAERQIASARSMITDYRVPIGPDARTRLAEAELQFAGIPEERDPALALARARRAAALAADAAAFAHADLQRLQGYGSGGYGGYGPQGYGPRGGISIGGGQILGGVLGGLAIGGLLDGLGDLGDFGDFGDFG</sequence>
<feature type="coiled-coil region" evidence="1">
    <location>
        <begin position="197"/>
        <end position="253"/>
    </location>
</feature>
<keyword evidence="1" id="KW-0175">Coiled coil</keyword>
<dbReference type="RefSeq" id="WP_386672599.1">
    <property type="nucleotide sequence ID" value="NZ_JBHLTG010000006.1"/>
</dbReference>
<keyword evidence="3" id="KW-1185">Reference proteome</keyword>
<evidence type="ECO:0000313" key="2">
    <source>
        <dbReference type="EMBL" id="MFC0680656.1"/>
    </source>
</evidence>
<gene>
    <name evidence="2" type="ORF">ACFFGH_22730</name>
</gene>
<dbReference type="EMBL" id="JBHLTG010000006">
    <property type="protein sequence ID" value="MFC0680656.1"/>
    <property type="molecule type" value="Genomic_DNA"/>
</dbReference>
<evidence type="ECO:0000313" key="3">
    <source>
        <dbReference type="Proteomes" id="UP001589896"/>
    </source>
</evidence>
<accession>A0ABV6RV52</accession>
<evidence type="ECO:0000256" key="1">
    <source>
        <dbReference type="SAM" id="Coils"/>
    </source>
</evidence>
<protein>
    <recommendedName>
        <fullName evidence="4">TPM domain-containing protein</fullName>
    </recommendedName>
</protein>
<comment type="caution">
    <text evidence="2">The sequence shown here is derived from an EMBL/GenBank/DDBJ whole genome shotgun (WGS) entry which is preliminary data.</text>
</comment>
<reference evidence="2 3" key="1">
    <citation type="submission" date="2024-09" db="EMBL/GenBank/DDBJ databases">
        <authorList>
            <person name="Sun Q."/>
            <person name="Mori K."/>
        </authorList>
    </citation>
    <scope>NUCLEOTIDE SEQUENCE [LARGE SCALE GENOMIC DNA]</scope>
    <source>
        <strain evidence="2 3">KCTC 23076</strain>
    </source>
</reference>
<evidence type="ECO:0008006" key="4">
    <source>
        <dbReference type="Google" id="ProtNLM"/>
    </source>
</evidence>
<name>A0ABV6RV52_9GAMM</name>
<dbReference type="Proteomes" id="UP001589896">
    <property type="component" value="Unassembled WGS sequence"/>
</dbReference>